<feature type="domain" description="SF4 helicase" evidence="13">
    <location>
        <begin position="178"/>
        <end position="450"/>
    </location>
</feature>
<protein>
    <recommendedName>
        <fullName evidence="11 12">Replicative DNA helicase</fullName>
        <ecNumber evidence="11 12">5.6.2.3</ecNumber>
    </recommendedName>
</protein>
<sequence>MSSIAPPHAVDAEQALLGSLLLNNKLFDVVDHLRGEHFYDKRNAVIYDTLKKMIAAGAVDPVLLSKQLDDEKKLRAAGGSEYIADVADCGASAVNVAAYVELVADMAQRRQVITILSEAQAAAYAPGDAKSSQLIDEIEQRLSEVQNEFAQQGTALRDAGVVAGQHLDKITDIIARDAFEELIGVPTGISRLDKMTSGLHGGDLIIVAARPGAGKTAFALNLARHATATGGGAVFFSLEMSAELLARRLVSQDGVPLSALRTGKGADGKPIDGDMIRAFAEGVGALEGRGVWIDDRSGITVLQARAQARRVRRLLAAENKKLSLIVVDYLQLMGSTIAGDNRALEVAAVSRGLKALAKELNVPVVALSQLNRAVDARADTTPRLTDLRESGAIEQDADLVLLLNETDKNSMNTQTAAVDLIVAKQRNGPIGKAMMSFEKMFSRFKERADE</sequence>
<evidence type="ECO:0000256" key="2">
    <source>
        <dbReference type="ARBA" id="ARBA00022515"/>
    </source>
</evidence>
<keyword evidence="9" id="KW-0413">Isomerase</keyword>
<evidence type="ECO:0000256" key="4">
    <source>
        <dbReference type="ARBA" id="ARBA00022741"/>
    </source>
</evidence>
<dbReference type="InterPro" id="IPR027417">
    <property type="entry name" value="P-loop_NTPase"/>
</dbReference>
<evidence type="ECO:0000259" key="13">
    <source>
        <dbReference type="PROSITE" id="PS51199"/>
    </source>
</evidence>
<dbReference type="InterPro" id="IPR007693">
    <property type="entry name" value="DNA_helicase_DnaB-like_N"/>
</dbReference>
<name>A0ABT7QM92_9GAMM</name>
<reference evidence="14" key="2">
    <citation type="journal article" date="2023" name="Microbiome">
        <title>Synthase-selected sorting approach identifies a beta-lactone synthase in a nudibranch symbiotic bacterium.</title>
        <authorList>
            <person name="Dzunkova M."/>
            <person name="La Clair J.J."/>
            <person name="Tyml T."/>
            <person name="Doud D."/>
            <person name="Schulz F."/>
            <person name="Piquer-Esteban S."/>
            <person name="Porcel Sanchis D."/>
            <person name="Osborn A."/>
            <person name="Robinson D."/>
            <person name="Louie K.B."/>
            <person name="Bowen B.P."/>
            <person name="Bowers R.M."/>
            <person name="Lee J."/>
            <person name="Arnau V."/>
            <person name="Diaz-Villanueva W."/>
            <person name="Stepanauskas R."/>
            <person name="Gosliner T."/>
            <person name="Date S.V."/>
            <person name="Northen T.R."/>
            <person name="Cheng J.F."/>
            <person name="Burkart M.D."/>
            <person name="Woyke T."/>
        </authorList>
    </citation>
    <scope>NUCLEOTIDE SEQUENCE</scope>
    <source>
        <strain evidence="14">Df01</strain>
    </source>
</reference>
<evidence type="ECO:0000256" key="1">
    <source>
        <dbReference type="ARBA" id="ARBA00008428"/>
    </source>
</evidence>
<dbReference type="SMART" id="SM00382">
    <property type="entry name" value="AAA"/>
    <property type="match status" value="1"/>
</dbReference>
<dbReference type="SUPFAM" id="SSF52540">
    <property type="entry name" value="P-loop containing nucleoside triphosphate hydrolases"/>
    <property type="match status" value="1"/>
</dbReference>
<evidence type="ECO:0000313" key="14">
    <source>
        <dbReference type="EMBL" id="MDM5147821.1"/>
    </source>
</evidence>
<evidence type="ECO:0000256" key="10">
    <source>
        <dbReference type="ARBA" id="ARBA00048954"/>
    </source>
</evidence>
<organism evidence="14 15">
    <name type="scientific">Candidatus Doriopsillibacter californiensis</name>
    <dbReference type="NCBI Taxonomy" id="2970740"/>
    <lineage>
        <taxon>Bacteria</taxon>
        <taxon>Pseudomonadati</taxon>
        <taxon>Pseudomonadota</taxon>
        <taxon>Gammaproteobacteria</taxon>
        <taxon>Candidatus Tethybacterales</taxon>
        <taxon>Candidatus Persebacteraceae</taxon>
        <taxon>Candidatus Doriopsillibacter</taxon>
    </lineage>
</organism>
<dbReference type="Gene3D" id="1.10.860.10">
    <property type="entry name" value="DNAb Helicase, Chain A"/>
    <property type="match status" value="1"/>
</dbReference>
<evidence type="ECO:0000256" key="12">
    <source>
        <dbReference type="RuleBase" id="RU362085"/>
    </source>
</evidence>
<dbReference type="PROSITE" id="PS51199">
    <property type="entry name" value="SF4_HELICASE"/>
    <property type="match status" value="1"/>
</dbReference>
<keyword evidence="15" id="KW-1185">Reference proteome</keyword>
<dbReference type="SUPFAM" id="SSF48024">
    <property type="entry name" value="N-terminal domain of DnaB helicase"/>
    <property type="match status" value="1"/>
</dbReference>
<proteinExistence type="inferred from homology"/>
<dbReference type="PANTHER" id="PTHR30153:SF2">
    <property type="entry name" value="REPLICATIVE DNA HELICASE"/>
    <property type="match status" value="1"/>
</dbReference>
<dbReference type="PANTHER" id="PTHR30153">
    <property type="entry name" value="REPLICATIVE DNA HELICASE DNAB"/>
    <property type="match status" value="1"/>
</dbReference>
<evidence type="ECO:0000256" key="8">
    <source>
        <dbReference type="ARBA" id="ARBA00023125"/>
    </source>
</evidence>
<dbReference type="EC" id="5.6.2.3" evidence="11 12"/>
<keyword evidence="7 12" id="KW-0067">ATP-binding</keyword>
<dbReference type="Proteomes" id="UP001168167">
    <property type="component" value="Unassembled WGS sequence"/>
</dbReference>
<comment type="function">
    <text evidence="12">The main replicative DNA helicase, it participates in initiation and elongation during chromosome replication. Travels ahead of the DNA replisome, separating dsDNA into templates for DNA synthesis. A processive ATP-dependent 5'-3' DNA helicase it has DNA-dependent ATPase activity.</text>
</comment>
<keyword evidence="5 12" id="KW-0378">Hydrolase</keyword>
<comment type="catalytic activity">
    <reaction evidence="10 12">
        <text>ATP + H2O = ADP + phosphate + H(+)</text>
        <dbReference type="Rhea" id="RHEA:13065"/>
        <dbReference type="ChEBI" id="CHEBI:15377"/>
        <dbReference type="ChEBI" id="CHEBI:15378"/>
        <dbReference type="ChEBI" id="CHEBI:30616"/>
        <dbReference type="ChEBI" id="CHEBI:43474"/>
        <dbReference type="ChEBI" id="CHEBI:456216"/>
        <dbReference type="EC" id="5.6.2.3"/>
    </reaction>
</comment>
<evidence type="ECO:0000256" key="3">
    <source>
        <dbReference type="ARBA" id="ARBA00022705"/>
    </source>
</evidence>
<dbReference type="EMBL" id="JANQAO010000003">
    <property type="protein sequence ID" value="MDM5147821.1"/>
    <property type="molecule type" value="Genomic_DNA"/>
</dbReference>
<evidence type="ECO:0000256" key="6">
    <source>
        <dbReference type="ARBA" id="ARBA00022806"/>
    </source>
</evidence>
<dbReference type="InterPro" id="IPR003593">
    <property type="entry name" value="AAA+_ATPase"/>
</dbReference>
<dbReference type="CDD" id="cd00984">
    <property type="entry name" value="DnaB_C"/>
    <property type="match status" value="1"/>
</dbReference>
<dbReference type="InterPro" id="IPR007692">
    <property type="entry name" value="DNA_helicase_DnaB"/>
</dbReference>
<dbReference type="Pfam" id="PF00772">
    <property type="entry name" value="DnaB"/>
    <property type="match status" value="1"/>
</dbReference>
<comment type="similarity">
    <text evidence="1 12">Belongs to the helicase family. DnaB subfamily.</text>
</comment>
<keyword evidence="2 12" id="KW-0639">Primosome</keyword>
<dbReference type="InterPro" id="IPR036185">
    <property type="entry name" value="DNA_heli_DnaB-like_N_sf"/>
</dbReference>
<evidence type="ECO:0000256" key="11">
    <source>
        <dbReference type="NCBIfam" id="TIGR00665"/>
    </source>
</evidence>
<reference evidence="14" key="1">
    <citation type="submission" date="2022-08" db="EMBL/GenBank/DDBJ databases">
        <authorList>
            <person name="Dzunkova M."/>
            <person name="La Clair J."/>
            <person name="Tyml T."/>
            <person name="Doud D."/>
            <person name="Schulz F."/>
            <person name="Piquer S."/>
            <person name="Porcel Sanchis D."/>
            <person name="Osborn A."/>
            <person name="Robinson D."/>
            <person name="Louie K.B."/>
            <person name="Bowen B.P."/>
            <person name="Bowers R."/>
            <person name="Lee J."/>
            <person name="Arnau Llombart V."/>
            <person name="Diaz Villanueva W."/>
            <person name="Gosliner T."/>
            <person name="Northen T."/>
            <person name="Cheng J.-F."/>
            <person name="Burkart M.D."/>
            <person name="Woyke T."/>
        </authorList>
    </citation>
    <scope>NUCLEOTIDE SEQUENCE</scope>
    <source>
        <strain evidence="14">Df01</strain>
    </source>
</reference>
<evidence type="ECO:0000256" key="9">
    <source>
        <dbReference type="ARBA" id="ARBA00023235"/>
    </source>
</evidence>
<gene>
    <name evidence="14" type="primary">dnaB</name>
    <name evidence="14" type="ORF">NQX30_05500</name>
</gene>
<evidence type="ECO:0000256" key="7">
    <source>
        <dbReference type="ARBA" id="ARBA00022840"/>
    </source>
</evidence>
<dbReference type="GO" id="GO:0016787">
    <property type="term" value="F:hydrolase activity"/>
    <property type="evidence" value="ECO:0007669"/>
    <property type="project" value="UniProtKB-KW"/>
</dbReference>
<accession>A0ABT7QM92</accession>
<keyword evidence="6 12" id="KW-0347">Helicase</keyword>
<dbReference type="InterPro" id="IPR016136">
    <property type="entry name" value="DNA_helicase_N/primase_C"/>
</dbReference>
<keyword evidence="8 12" id="KW-0238">DNA-binding</keyword>
<evidence type="ECO:0000256" key="5">
    <source>
        <dbReference type="ARBA" id="ARBA00022801"/>
    </source>
</evidence>
<dbReference type="NCBIfam" id="TIGR00665">
    <property type="entry name" value="DnaB"/>
    <property type="match status" value="1"/>
</dbReference>
<dbReference type="Gene3D" id="3.40.50.300">
    <property type="entry name" value="P-loop containing nucleotide triphosphate hydrolases"/>
    <property type="match status" value="1"/>
</dbReference>
<keyword evidence="3 12" id="KW-0235">DNA replication</keyword>
<keyword evidence="4 12" id="KW-0547">Nucleotide-binding</keyword>
<dbReference type="InterPro" id="IPR007694">
    <property type="entry name" value="DNA_helicase_DnaB-like_C"/>
</dbReference>
<dbReference type="GO" id="GO:0003678">
    <property type="term" value="F:DNA helicase activity"/>
    <property type="evidence" value="ECO:0007669"/>
    <property type="project" value="UniProtKB-EC"/>
</dbReference>
<evidence type="ECO:0000313" key="15">
    <source>
        <dbReference type="Proteomes" id="UP001168167"/>
    </source>
</evidence>
<comment type="caution">
    <text evidence="14">The sequence shown here is derived from an EMBL/GenBank/DDBJ whole genome shotgun (WGS) entry which is preliminary data.</text>
</comment>
<dbReference type="Pfam" id="PF03796">
    <property type="entry name" value="DnaB_C"/>
    <property type="match status" value="1"/>
</dbReference>